<evidence type="ECO:0000313" key="2">
    <source>
        <dbReference type="Proteomes" id="UP000789396"/>
    </source>
</evidence>
<organism evidence="1 2">
    <name type="scientific">Racocetra fulgida</name>
    <dbReference type="NCBI Taxonomy" id="60492"/>
    <lineage>
        <taxon>Eukaryota</taxon>
        <taxon>Fungi</taxon>
        <taxon>Fungi incertae sedis</taxon>
        <taxon>Mucoromycota</taxon>
        <taxon>Glomeromycotina</taxon>
        <taxon>Glomeromycetes</taxon>
        <taxon>Diversisporales</taxon>
        <taxon>Gigasporaceae</taxon>
        <taxon>Racocetra</taxon>
    </lineage>
</organism>
<sequence length="78" mass="8862">LAANDGFDFADLYQFVQTFYQDIGNTITGSEPFHGEILNPDKTHMSLPDDIYELLTEYYKIAYNGNFATIAKAVFVKE</sequence>
<feature type="non-terminal residue" evidence="1">
    <location>
        <position position="1"/>
    </location>
</feature>
<protein>
    <submittedName>
        <fullName evidence="1">1641_t:CDS:1</fullName>
    </submittedName>
</protein>
<dbReference type="AlphaFoldDB" id="A0A9N9P9W9"/>
<evidence type="ECO:0000313" key="1">
    <source>
        <dbReference type="EMBL" id="CAG8819846.1"/>
    </source>
</evidence>
<accession>A0A9N9P9W9</accession>
<proteinExistence type="predicted"/>
<dbReference type="EMBL" id="CAJVPZ010098110">
    <property type="protein sequence ID" value="CAG8819846.1"/>
    <property type="molecule type" value="Genomic_DNA"/>
</dbReference>
<dbReference type="OrthoDB" id="2425894at2759"/>
<keyword evidence="2" id="KW-1185">Reference proteome</keyword>
<name>A0A9N9P9W9_9GLOM</name>
<dbReference type="Proteomes" id="UP000789396">
    <property type="component" value="Unassembled WGS sequence"/>
</dbReference>
<comment type="caution">
    <text evidence="1">The sequence shown here is derived from an EMBL/GenBank/DDBJ whole genome shotgun (WGS) entry which is preliminary data.</text>
</comment>
<gene>
    <name evidence="1" type="ORF">RFULGI_LOCUS19543</name>
</gene>
<feature type="non-terminal residue" evidence="1">
    <location>
        <position position="78"/>
    </location>
</feature>
<reference evidence="1" key="1">
    <citation type="submission" date="2021-06" db="EMBL/GenBank/DDBJ databases">
        <authorList>
            <person name="Kallberg Y."/>
            <person name="Tangrot J."/>
            <person name="Rosling A."/>
        </authorList>
    </citation>
    <scope>NUCLEOTIDE SEQUENCE</scope>
    <source>
        <strain evidence="1">IN212</strain>
    </source>
</reference>